<comment type="caution">
    <text evidence="3">The sequence shown here is derived from an EMBL/GenBank/DDBJ whole genome shotgun (WGS) entry which is preliminary data.</text>
</comment>
<evidence type="ECO:0000256" key="1">
    <source>
        <dbReference type="SAM" id="SignalP"/>
    </source>
</evidence>
<dbReference type="Gene3D" id="2.120.10.30">
    <property type="entry name" value="TolB, C-terminal domain"/>
    <property type="match status" value="3"/>
</dbReference>
<dbReference type="InterPro" id="IPR006680">
    <property type="entry name" value="Amidohydro-rel"/>
</dbReference>
<dbReference type="Proteomes" id="UP000315889">
    <property type="component" value="Unassembled WGS sequence"/>
</dbReference>
<protein>
    <recommendedName>
        <fullName evidence="2">Amidohydrolase-related domain-containing protein</fullName>
    </recommendedName>
</protein>
<dbReference type="Pfam" id="PF26549">
    <property type="entry name" value="Tricorn_N"/>
    <property type="match status" value="1"/>
</dbReference>
<name>A0A520MEC7_9GAMM</name>
<evidence type="ECO:0000259" key="2">
    <source>
        <dbReference type="Pfam" id="PF01979"/>
    </source>
</evidence>
<dbReference type="EMBL" id="SHBP01000010">
    <property type="protein sequence ID" value="RZO19569.1"/>
    <property type="molecule type" value="Genomic_DNA"/>
</dbReference>
<dbReference type="AlphaFoldDB" id="A0A520MEC7"/>
<feature type="signal peptide" evidence="1">
    <location>
        <begin position="1"/>
        <end position="28"/>
    </location>
</feature>
<evidence type="ECO:0000313" key="4">
    <source>
        <dbReference type="Proteomes" id="UP000315889"/>
    </source>
</evidence>
<accession>A0A520MEC7</accession>
<feature type="chain" id="PRO_5021871482" description="Amidohydrolase-related domain-containing protein" evidence="1">
    <location>
        <begin position="29"/>
        <end position="1064"/>
    </location>
</feature>
<feature type="domain" description="Amidohydrolase-related" evidence="2">
    <location>
        <begin position="712"/>
        <end position="1038"/>
    </location>
</feature>
<dbReference type="Pfam" id="PF01979">
    <property type="entry name" value="Amidohydro_1"/>
    <property type="match status" value="1"/>
</dbReference>
<dbReference type="SUPFAM" id="SSF51338">
    <property type="entry name" value="Composite domain of metallo-dependent hydrolases"/>
    <property type="match status" value="1"/>
</dbReference>
<dbReference type="InterPro" id="IPR032466">
    <property type="entry name" value="Metal_Hydrolase"/>
</dbReference>
<keyword evidence="1" id="KW-0732">Signal</keyword>
<organism evidence="3 4">
    <name type="scientific">SAR92 clade bacterium</name>
    <dbReference type="NCBI Taxonomy" id="2315479"/>
    <lineage>
        <taxon>Bacteria</taxon>
        <taxon>Pseudomonadati</taxon>
        <taxon>Pseudomonadota</taxon>
        <taxon>Gammaproteobacteria</taxon>
        <taxon>Cellvibrionales</taxon>
        <taxon>Porticoccaceae</taxon>
        <taxon>SAR92 clade</taxon>
    </lineage>
</organism>
<dbReference type="Gene3D" id="3.40.50.10910">
    <property type="entry name" value="Amidohydrolase"/>
    <property type="match status" value="1"/>
</dbReference>
<dbReference type="InterPro" id="IPR051781">
    <property type="entry name" value="Metallo-dep_Hydrolase"/>
</dbReference>
<proteinExistence type="predicted"/>
<dbReference type="PANTHER" id="PTHR43135">
    <property type="entry name" value="ALPHA-D-RIBOSE 1-METHYLPHOSPHONATE 5-TRIPHOSPHATE DIPHOSPHATASE"/>
    <property type="match status" value="1"/>
</dbReference>
<dbReference type="Gene3D" id="1.20.58.520">
    <property type="entry name" value="Amidohydrolase"/>
    <property type="match status" value="1"/>
</dbReference>
<dbReference type="GO" id="GO:0016810">
    <property type="term" value="F:hydrolase activity, acting on carbon-nitrogen (but not peptide) bonds"/>
    <property type="evidence" value="ECO:0007669"/>
    <property type="project" value="InterPro"/>
</dbReference>
<dbReference type="SUPFAM" id="SSF69304">
    <property type="entry name" value="Tricorn protease N-terminal domain"/>
    <property type="match status" value="1"/>
</dbReference>
<dbReference type="InterPro" id="IPR011042">
    <property type="entry name" value="6-blade_b-propeller_TolB-like"/>
</dbReference>
<dbReference type="Gene3D" id="3.30.110.90">
    <property type="entry name" value="Amidohydrolase"/>
    <property type="match status" value="1"/>
</dbReference>
<dbReference type="SUPFAM" id="SSF82171">
    <property type="entry name" value="DPP6 N-terminal domain-like"/>
    <property type="match status" value="1"/>
</dbReference>
<evidence type="ECO:0000313" key="3">
    <source>
        <dbReference type="EMBL" id="RZO19569.1"/>
    </source>
</evidence>
<sequence>MKNKYENVCFQGLLLPWLLFFLSTPACTQAPSSIAVNFETNEGSWMSLDVAPNGDYLVFELLGDIYQLPITGGNAKTIIDGRDFASQPRFSPDGKQLVFVSDRSGEDNLWLANADGSDSKQLSKRNDGELISPVWSRDGQTIYVSQLASRRSMSTNIELWAYPIDGSEPEKISTPNMGRGSLFVSAFPPGAYGAQPSANNELLFTAATPRRYDGDTPPRAEIMKVNLQSGTVSSITDNSRSAFKVMLSNDGNWLAFAELHNNKTGLRLRDLETDEERWLVQDIGFNALESWASRDLLPGFSFTPDNDALVIAYGGKIHRVRLSDGQVTPIPFNANIEIAIEPRVNTKVSIDQGPVIAKLTKGAVISPDGSQYAFSAFGRLYQMETTDQTPLKLTSRGSFGEFQPAWSADGKWLAYVTWSASEGGALWKVPTDGSGPAEKLTPGNAYYRDPVWTPDGQTILAVQAPKTARLENARGELVGAEQIVNIDSSGGKPFAIAPAGGAVRVHFSEDPQRFYAYSPRLGLSSWKLDGSDQQTHLRVMGLANPAGYPAMASDILLSPNGQHAVAAVASQLYLIDMSAVPAEQAPINVYAAPASEDHTYQDNAFSKITTLGSDHFSWGDSQTISWSAGTTLYHKSIDSDVVSELNVLVQQPRSTPENDIALQGARIITMDSDRVIENGDILIRGNRIQAVGKSGKVKIPQSATIINMRGKTIMPGIVDIHAHWSHKRSVLDLQNHNAYANLAYGVTSIRDPQSMTDDIFIYSDAVATGEMVGPRIFSTGRGVFFFNHFQSYEQVYAVLERYKKKYRTHLIKSYLPGSRQVRQWVIRACHELGLIVTAEGGADAKMNITFALDGFSGTEHAVPIVPLYKDIIQLFAQSGISYTPTLLVSFGGPFAVDHFISNQIGLSDKKLLRFMPPKLISQRIEKVNDVEPEQHIYPQVAKGAKDILEAGGNVGLGGHGEMQGLQVHWEMWAMASGGMNNLDVLRVATVESARAIGLDNEIGTIEAGKLADLIVMDSNPLDDITHTNSINRVMVNGVLYDAETLAQQWPEKQDLPIAWWQKNL</sequence>
<dbReference type="InterPro" id="IPR011659">
    <property type="entry name" value="WD40"/>
</dbReference>
<dbReference type="SUPFAM" id="SSF51556">
    <property type="entry name" value="Metallo-dependent hydrolases"/>
    <property type="match status" value="1"/>
</dbReference>
<reference evidence="3 4" key="1">
    <citation type="submission" date="2019-02" db="EMBL/GenBank/DDBJ databases">
        <title>Prokaryotic population dynamics and viral predation in marine succession experiment using metagenomics: the confinement effect.</title>
        <authorList>
            <person name="Haro-Moreno J.M."/>
            <person name="Rodriguez-Valera F."/>
            <person name="Lopez-Perez M."/>
        </authorList>
    </citation>
    <scope>NUCLEOTIDE SEQUENCE [LARGE SCALE GENOMIC DNA]</scope>
    <source>
        <strain evidence="3">MED-G170</strain>
    </source>
</reference>
<dbReference type="Gene3D" id="2.30.40.10">
    <property type="entry name" value="Urease, subunit C, domain 1"/>
    <property type="match status" value="1"/>
</dbReference>
<dbReference type="InterPro" id="IPR011059">
    <property type="entry name" value="Metal-dep_hydrolase_composite"/>
</dbReference>
<dbReference type="PANTHER" id="PTHR43135:SF3">
    <property type="entry name" value="ALPHA-D-RIBOSE 1-METHYLPHOSPHONATE 5-TRIPHOSPHATE DIPHOSPHATASE"/>
    <property type="match status" value="1"/>
</dbReference>
<gene>
    <name evidence="3" type="ORF">EVB03_07565</name>
</gene>
<dbReference type="Pfam" id="PF07676">
    <property type="entry name" value="PD40"/>
    <property type="match status" value="2"/>
</dbReference>